<evidence type="ECO:0000256" key="2">
    <source>
        <dbReference type="SAM" id="Phobius"/>
    </source>
</evidence>
<feature type="compositionally biased region" description="Low complexity" evidence="1">
    <location>
        <begin position="238"/>
        <end position="257"/>
    </location>
</feature>
<name>A0ABW6JIA4_STRCE</name>
<evidence type="ECO:0000313" key="4">
    <source>
        <dbReference type="Proteomes" id="UP001600650"/>
    </source>
</evidence>
<dbReference type="EMBL" id="JBHVBU010000032">
    <property type="protein sequence ID" value="MFE7964182.1"/>
    <property type="molecule type" value="Genomic_DNA"/>
</dbReference>
<dbReference type="CDD" id="cd00093">
    <property type="entry name" value="HTH_XRE"/>
    <property type="match status" value="1"/>
</dbReference>
<dbReference type="InterPro" id="IPR001387">
    <property type="entry name" value="Cro/C1-type_HTH"/>
</dbReference>
<keyword evidence="4" id="KW-1185">Reference proteome</keyword>
<protein>
    <submittedName>
        <fullName evidence="3">Helix-turn-helix domain-containing protein</fullName>
    </submittedName>
</protein>
<gene>
    <name evidence="3" type="ORF">ACFU0X_14175</name>
</gene>
<reference evidence="3 4" key="1">
    <citation type="submission" date="2024-09" db="EMBL/GenBank/DDBJ databases">
        <title>The Natural Products Discovery Center: Release of the First 8490 Sequenced Strains for Exploring Actinobacteria Biosynthetic Diversity.</title>
        <authorList>
            <person name="Kalkreuter E."/>
            <person name="Kautsar S.A."/>
            <person name="Yang D."/>
            <person name="Bader C.D."/>
            <person name="Teijaro C.N."/>
            <person name="Fluegel L."/>
            <person name="Davis C.M."/>
            <person name="Simpson J.R."/>
            <person name="Lauterbach L."/>
            <person name="Steele A.D."/>
            <person name="Gui C."/>
            <person name="Meng S."/>
            <person name="Li G."/>
            <person name="Viehrig K."/>
            <person name="Ye F."/>
            <person name="Su P."/>
            <person name="Kiefer A.F."/>
            <person name="Nichols A."/>
            <person name="Cepeda A.J."/>
            <person name="Yan W."/>
            <person name="Fan B."/>
            <person name="Jiang Y."/>
            <person name="Adhikari A."/>
            <person name="Zheng C.-J."/>
            <person name="Schuster L."/>
            <person name="Cowan T.M."/>
            <person name="Smanski M.J."/>
            <person name="Chevrette M.G."/>
            <person name="De Carvalho L.P.S."/>
            <person name="Shen B."/>
        </authorList>
    </citation>
    <scope>NUCLEOTIDE SEQUENCE [LARGE SCALE GENOMIC DNA]</scope>
    <source>
        <strain evidence="3 4">NPDC057399</strain>
    </source>
</reference>
<keyword evidence="2" id="KW-0472">Membrane</keyword>
<feature type="region of interest" description="Disordered" evidence="1">
    <location>
        <begin position="216"/>
        <end position="289"/>
    </location>
</feature>
<keyword evidence="2" id="KW-0812">Transmembrane</keyword>
<feature type="transmembrane region" description="Helical" evidence="2">
    <location>
        <begin position="186"/>
        <end position="206"/>
    </location>
</feature>
<feature type="compositionally biased region" description="Low complexity" evidence="1">
    <location>
        <begin position="271"/>
        <end position="282"/>
    </location>
</feature>
<organism evidence="3 4">
    <name type="scientific">Streptomyces cellulosae</name>
    <dbReference type="NCBI Taxonomy" id="1968"/>
    <lineage>
        <taxon>Bacteria</taxon>
        <taxon>Bacillati</taxon>
        <taxon>Actinomycetota</taxon>
        <taxon>Actinomycetes</taxon>
        <taxon>Kitasatosporales</taxon>
        <taxon>Streptomycetaceae</taxon>
        <taxon>Streptomyces</taxon>
    </lineage>
</organism>
<dbReference type="Pfam" id="PF13560">
    <property type="entry name" value="HTH_31"/>
    <property type="match status" value="1"/>
</dbReference>
<evidence type="ECO:0000256" key="1">
    <source>
        <dbReference type="SAM" id="MobiDB-lite"/>
    </source>
</evidence>
<evidence type="ECO:0000313" key="3">
    <source>
        <dbReference type="EMBL" id="MFE7964182.1"/>
    </source>
</evidence>
<proteinExistence type="predicted"/>
<sequence>MSAHDEVNRFAALLRELKGRTDRSYGQLARRLGMNTSTLHRYCAGDAVPVDFAPVERFAALCGAPEAERLELHRLWLRAAEARRRPRGGAAAETPQEADAAASDASGEADRRPPAVGHGSGPDASPGTAQGGRPDTPSYGEQPALSAEAIDSGHSVKPDGDHTHAVSGPLGHDDGPAPRRWRRKRVAVAAAAMCAVLATVGSLSFLPDDRKATARGAVGAAEETQESSAGNGAGPARSVAPTGSPSPSTVTSPSPSARHSGNGTASEAPRPAGSPTAPDDAPAGPPPLTWSVNDHAWSYGCGHDYVVAKPPAQVPPPPAPQDARTWAATQSAVHGKETLVELSVQGTSDTAVVLTALRVRVAGRSAPAPGNAYAMDQGCGGALTPRYFDVDLDKDRPIARAVAGNDAGTPMPAVRMPYRVSATDPEVLMITARTEGCDCRWYLELDWSSQGRTGTVRIDDRGRPFRTSAVAGLPHYEYDTLNRSWRARSG</sequence>
<feature type="compositionally biased region" description="Low complexity" evidence="1">
    <location>
        <begin position="88"/>
        <end position="106"/>
    </location>
</feature>
<dbReference type="RefSeq" id="WP_381726536.1">
    <property type="nucleotide sequence ID" value="NZ_JBHVBU010000032.1"/>
</dbReference>
<comment type="caution">
    <text evidence="3">The sequence shown here is derived from an EMBL/GenBank/DDBJ whole genome shotgun (WGS) entry which is preliminary data.</text>
</comment>
<keyword evidence="2" id="KW-1133">Transmembrane helix</keyword>
<dbReference type="Proteomes" id="UP001600650">
    <property type="component" value="Unassembled WGS sequence"/>
</dbReference>
<feature type="compositionally biased region" description="Basic and acidic residues" evidence="1">
    <location>
        <begin position="154"/>
        <end position="164"/>
    </location>
</feature>
<feature type="region of interest" description="Disordered" evidence="1">
    <location>
        <begin position="83"/>
        <end position="178"/>
    </location>
</feature>
<accession>A0ABW6JIA4</accession>